<dbReference type="EMBL" id="CAJNJA010060875">
    <property type="protein sequence ID" value="CAE7871998.1"/>
    <property type="molecule type" value="Genomic_DNA"/>
</dbReference>
<feature type="domain" description="EF-hand" evidence="4">
    <location>
        <begin position="615"/>
        <end position="650"/>
    </location>
</feature>
<evidence type="ECO:0000313" key="5">
    <source>
        <dbReference type="EMBL" id="CAE7871998.1"/>
    </source>
</evidence>
<evidence type="ECO:0000256" key="1">
    <source>
        <dbReference type="ARBA" id="ARBA00022837"/>
    </source>
</evidence>
<evidence type="ECO:0000313" key="6">
    <source>
        <dbReference type="Proteomes" id="UP000601435"/>
    </source>
</evidence>
<dbReference type="SUPFAM" id="SSF47473">
    <property type="entry name" value="EF-hand"/>
    <property type="match status" value="1"/>
</dbReference>
<dbReference type="Gene3D" id="1.10.238.10">
    <property type="entry name" value="EF-hand"/>
    <property type="match status" value="1"/>
</dbReference>
<dbReference type="InterPro" id="IPR036869">
    <property type="entry name" value="J_dom_sf"/>
</dbReference>
<dbReference type="SMART" id="SM00054">
    <property type="entry name" value="EFh"/>
    <property type="match status" value="2"/>
</dbReference>
<dbReference type="InterPro" id="IPR002048">
    <property type="entry name" value="EF_hand_dom"/>
</dbReference>
<dbReference type="InterPro" id="IPR050817">
    <property type="entry name" value="DjlA_DnaK_co-chaperone"/>
</dbReference>
<organism evidence="5 6">
    <name type="scientific">Symbiodinium necroappetens</name>
    <dbReference type="NCBI Taxonomy" id="1628268"/>
    <lineage>
        <taxon>Eukaryota</taxon>
        <taxon>Sar</taxon>
        <taxon>Alveolata</taxon>
        <taxon>Dinophyceae</taxon>
        <taxon>Suessiales</taxon>
        <taxon>Symbiodiniaceae</taxon>
        <taxon>Symbiodinium</taxon>
    </lineage>
</organism>
<dbReference type="InterPro" id="IPR001623">
    <property type="entry name" value="DnaJ_domain"/>
</dbReference>
<dbReference type="Pfam" id="PF00226">
    <property type="entry name" value="DnaJ"/>
    <property type="match status" value="1"/>
</dbReference>
<dbReference type="PRINTS" id="PR00625">
    <property type="entry name" value="JDOMAIN"/>
</dbReference>
<dbReference type="InterPro" id="IPR011992">
    <property type="entry name" value="EF-hand-dom_pair"/>
</dbReference>
<dbReference type="PANTHER" id="PTHR24074">
    <property type="entry name" value="CO-CHAPERONE PROTEIN DJLA"/>
    <property type="match status" value="1"/>
</dbReference>
<evidence type="ECO:0000259" key="4">
    <source>
        <dbReference type="PROSITE" id="PS50222"/>
    </source>
</evidence>
<dbReference type="Gene3D" id="1.10.287.110">
    <property type="entry name" value="DnaJ domain"/>
    <property type="match status" value="1"/>
</dbReference>
<protein>
    <submittedName>
        <fullName evidence="5">DnaJ protein</fullName>
    </submittedName>
</protein>
<sequence>MFLIQTCRAHCRSATADDETCQETSGMSAEAILQQEEMLPSSLNRQTDDAPKDAGGPVPLLLEEEVRICPISGLSTLQGACPFAKPKAKAKDGGKKQRAAVKLDFQWEQAESKVTISVRAHPTDAFVALELPDSASQQEIKRQYKALSLRHHPDKNQDDPDATDRFQRIKDAYQALKDTDGELAFPWVDYPEKQQVMPGNEAIAIFAEVGREACEEHHFQGLQLRHLVKSSSVQVLKFERELEEGRVTECELQALCTDSAHFVNHLVKVHRRDAWEFQAELDDMRSCMDGQPRDACYMSGAASKGPGLARRGRGAGAAPTSRAAPPLPTLLGSAAGQRVGAKHPVPSGWPAASGPFSGDAGAICSLLASPMKVTCGGGYFAPRVAEDAFGLPSYMSPEASEESDCAGIGAGLRNQPENSSFLVPFSCTWYASLIRMEGAGQILARQGLGQRKEGLVDPKKRIVEKTRENWREAERTPRASAVPHLPQALPTYEFSEAWSREQLSSWLAAVPAVPNPKLTFELDLSRVDGAPISEVAEPEQFPAALGLLATRAQRLSERPFDFWLLHRSAEVECRGNDAEALQLFSEALDPSLQRGTDFLKHLAVFCLLCAIMPDPLMERVMSVYKDVDKNDDGFLDKDELAAMLDAVGMPKERAHALFDAADVDRSGTVDFEEFCTWLFSDVKELMEVCVKQGEIVNKHLKLEMTVGDVLCFGLDEQLVRSQFRYEISVEPTAETVKHLESRSKLYADERKKQQLDALDKGITEAKSKLEAAKAKATKAKPKDAKDAKADAKAEPSAEEAAVLDCERKLQAAEKAKARMEETPPELQEAPFLDKVFDSLVAVDDISAGSSGAHVVKWKAKEEGMATAKVLQYYTVVEGPDDKEVEKVETFDFTVTVVPAGSGAVKADWYAWSWYDVKWIKTPANKADKFAKKMGRAAKELQWVPSVFGPKKEKLHTQLTYCFSPKKVPG</sequence>
<dbReference type="OrthoDB" id="434542at2759"/>
<dbReference type="PROSITE" id="PS00018">
    <property type="entry name" value="EF_HAND_1"/>
    <property type="match status" value="2"/>
</dbReference>
<dbReference type="PROSITE" id="PS50076">
    <property type="entry name" value="DNAJ_2"/>
    <property type="match status" value="1"/>
</dbReference>
<accession>A0A813ANF8</accession>
<dbReference type="PROSITE" id="PS50222">
    <property type="entry name" value="EF_HAND_2"/>
    <property type="match status" value="2"/>
</dbReference>
<comment type="caution">
    <text evidence="5">The sequence shown here is derived from an EMBL/GenBank/DDBJ whole genome shotgun (WGS) entry which is preliminary data.</text>
</comment>
<gene>
    <name evidence="5" type="primary">dnaJ</name>
    <name evidence="5" type="ORF">SNEC2469_LOCUS28222</name>
</gene>
<reference evidence="5" key="1">
    <citation type="submission" date="2021-02" db="EMBL/GenBank/DDBJ databases">
        <authorList>
            <person name="Dougan E. K."/>
            <person name="Rhodes N."/>
            <person name="Thang M."/>
            <person name="Chan C."/>
        </authorList>
    </citation>
    <scope>NUCLEOTIDE SEQUENCE</scope>
</reference>
<feature type="domain" description="J" evidence="3">
    <location>
        <begin position="124"/>
        <end position="181"/>
    </location>
</feature>
<dbReference type="GO" id="GO:0005509">
    <property type="term" value="F:calcium ion binding"/>
    <property type="evidence" value="ECO:0007669"/>
    <property type="project" value="InterPro"/>
</dbReference>
<evidence type="ECO:0000256" key="2">
    <source>
        <dbReference type="SAM" id="MobiDB-lite"/>
    </source>
</evidence>
<dbReference type="CDD" id="cd06257">
    <property type="entry name" value="DnaJ"/>
    <property type="match status" value="1"/>
</dbReference>
<dbReference type="InterPro" id="IPR018247">
    <property type="entry name" value="EF_Hand_1_Ca_BS"/>
</dbReference>
<feature type="domain" description="EF-hand" evidence="4">
    <location>
        <begin position="651"/>
        <end position="684"/>
    </location>
</feature>
<feature type="region of interest" description="Disordered" evidence="2">
    <location>
        <begin position="774"/>
        <end position="795"/>
    </location>
</feature>
<proteinExistence type="predicted"/>
<dbReference type="Proteomes" id="UP000601435">
    <property type="component" value="Unassembled WGS sequence"/>
</dbReference>
<feature type="compositionally biased region" description="Basic and acidic residues" evidence="2">
    <location>
        <begin position="780"/>
        <end position="795"/>
    </location>
</feature>
<dbReference type="Pfam" id="PF13499">
    <property type="entry name" value="EF-hand_7"/>
    <property type="match status" value="1"/>
</dbReference>
<evidence type="ECO:0000259" key="3">
    <source>
        <dbReference type="PROSITE" id="PS50076"/>
    </source>
</evidence>
<keyword evidence="6" id="KW-1185">Reference proteome</keyword>
<keyword evidence="1" id="KW-0106">Calcium</keyword>
<dbReference type="SUPFAM" id="SSF46565">
    <property type="entry name" value="Chaperone J-domain"/>
    <property type="match status" value="1"/>
</dbReference>
<dbReference type="CDD" id="cd00051">
    <property type="entry name" value="EFh"/>
    <property type="match status" value="1"/>
</dbReference>
<feature type="region of interest" description="Disordered" evidence="2">
    <location>
        <begin position="304"/>
        <end position="327"/>
    </location>
</feature>
<dbReference type="AlphaFoldDB" id="A0A813ANF8"/>
<name>A0A813ANF8_9DINO</name>
<dbReference type="SMART" id="SM00271">
    <property type="entry name" value="DnaJ"/>
    <property type="match status" value="1"/>
</dbReference>